<comment type="subcellular location">
    <subcellularLocation>
        <location evidence="5 6">Nucleus</location>
    </subcellularLocation>
</comment>
<dbReference type="InterPro" id="IPR017970">
    <property type="entry name" value="Homeobox_CS"/>
</dbReference>
<feature type="region of interest" description="Disordered" evidence="7">
    <location>
        <begin position="46"/>
        <end position="73"/>
    </location>
</feature>
<dbReference type="PANTHER" id="PTHR24331:SF0">
    <property type="entry name" value="DBX"/>
    <property type="match status" value="1"/>
</dbReference>
<evidence type="ECO:0000313" key="10">
    <source>
        <dbReference type="Proteomes" id="UP000005408"/>
    </source>
</evidence>
<dbReference type="PANTHER" id="PTHR24331">
    <property type="entry name" value="DBX"/>
    <property type="match status" value="1"/>
</dbReference>
<dbReference type="InterPro" id="IPR000047">
    <property type="entry name" value="HTH_motif"/>
</dbReference>
<feature type="region of interest" description="Disordered" evidence="7">
    <location>
        <begin position="87"/>
        <end position="108"/>
    </location>
</feature>
<dbReference type="PRINTS" id="PR00031">
    <property type="entry name" value="HTHREPRESSR"/>
</dbReference>
<dbReference type="Gene3D" id="1.10.10.60">
    <property type="entry name" value="Homeodomain-like"/>
    <property type="match status" value="1"/>
</dbReference>
<evidence type="ECO:0000256" key="1">
    <source>
        <dbReference type="ARBA" id="ARBA00023125"/>
    </source>
</evidence>
<keyword evidence="3 5" id="KW-0539">Nucleus</keyword>
<dbReference type="SMART" id="SM00389">
    <property type="entry name" value="HOX"/>
    <property type="match status" value="1"/>
</dbReference>
<evidence type="ECO:0000256" key="2">
    <source>
        <dbReference type="ARBA" id="ARBA00023155"/>
    </source>
</evidence>
<evidence type="ECO:0000259" key="8">
    <source>
        <dbReference type="PROSITE" id="PS50071"/>
    </source>
</evidence>
<dbReference type="GO" id="GO:0005634">
    <property type="term" value="C:nucleus"/>
    <property type="evidence" value="ECO:0007669"/>
    <property type="project" value="UniProtKB-SubCell"/>
</dbReference>
<dbReference type="InterPro" id="IPR001356">
    <property type="entry name" value="HD"/>
</dbReference>
<evidence type="ECO:0000313" key="9">
    <source>
        <dbReference type="EnsemblMetazoa" id="G6363.2:cds"/>
    </source>
</evidence>
<dbReference type="InterPro" id="IPR051662">
    <property type="entry name" value="H2.0_Homeobox_NeuralPatt"/>
</dbReference>
<dbReference type="GO" id="GO:0000981">
    <property type="term" value="F:DNA-binding transcription factor activity, RNA polymerase II-specific"/>
    <property type="evidence" value="ECO:0007669"/>
    <property type="project" value="InterPro"/>
</dbReference>
<feature type="region of interest" description="Disordered" evidence="7">
    <location>
        <begin position="212"/>
        <end position="307"/>
    </location>
</feature>
<dbReference type="InterPro" id="IPR009057">
    <property type="entry name" value="Homeodomain-like_sf"/>
</dbReference>
<evidence type="ECO:0000256" key="3">
    <source>
        <dbReference type="ARBA" id="ARBA00023242"/>
    </source>
</evidence>
<sequence length="307" mass="34252">MLAPCENASAKKLIRNRKGWVKPGPSPSFLVENLLRERNHSLLSRQFPLGRPVLPPQPKSPGEGTRQNPSNSPFLKFGVNAILGSSEEDDAQKQVEEPCTSTLTTPPSSLPGLPASYLKACGTGLGQGLPHPTAFLPRHPFYDPHLSGMLRHPYFTNSPLLPTCREKGLEKMFQKQKYISKPDRKKLAAKLGLKDSQVKIWFQNRRMKWRNSKERELLSGGGSRDATLPSKSNQCEDEDETISKQRHEAINLSECTQTKPMDDNLSPCKSNPVHHLHDLPEVESDNEHVMDDAETTSSDSEDEIDVS</sequence>
<name>A0A8W8NM07_MAGGI</name>
<dbReference type="Pfam" id="PF00046">
    <property type="entry name" value="Homeodomain"/>
    <property type="match status" value="1"/>
</dbReference>
<proteinExistence type="inferred from homology"/>
<comment type="similarity">
    <text evidence="4">Belongs to the H2.0 homeobox family.</text>
</comment>
<dbReference type="PROSITE" id="PS00027">
    <property type="entry name" value="HOMEOBOX_1"/>
    <property type="match status" value="1"/>
</dbReference>
<dbReference type="PRINTS" id="PR00024">
    <property type="entry name" value="HOMEOBOX"/>
</dbReference>
<evidence type="ECO:0000256" key="6">
    <source>
        <dbReference type="RuleBase" id="RU000682"/>
    </source>
</evidence>
<organism evidence="9 10">
    <name type="scientific">Magallana gigas</name>
    <name type="common">Pacific oyster</name>
    <name type="synonym">Crassostrea gigas</name>
    <dbReference type="NCBI Taxonomy" id="29159"/>
    <lineage>
        <taxon>Eukaryota</taxon>
        <taxon>Metazoa</taxon>
        <taxon>Spiralia</taxon>
        <taxon>Lophotrochozoa</taxon>
        <taxon>Mollusca</taxon>
        <taxon>Bivalvia</taxon>
        <taxon>Autobranchia</taxon>
        <taxon>Pteriomorphia</taxon>
        <taxon>Ostreida</taxon>
        <taxon>Ostreoidea</taxon>
        <taxon>Ostreidae</taxon>
        <taxon>Magallana</taxon>
    </lineage>
</organism>
<dbReference type="PROSITE" id="PS50071">
    <property type="entry name" value="HOMEOBOX_2"/>
    <property type="match status" value="1"/>
</dbReference>
<evidence type="ECO:0000256" key="7">
    <source>
        <dbReference type="SAM" id="MobiDB-lite"/>
    </source>
</evidence>
<dbReference type="Proteomes" id="UP000005408">
    <property type="component" value="Unassembled WGS sequence"/>
</dbReference>
<feature type="compositionally biased region" description="Basic and acidic residues" evidence="7">
    <location>
        <begin position="275"/>
        <end position="291"/>
    </location>
</feature>
<protein>
    <recommendedName>
        <fullName evidence="8">Homeobox domain-containing protein</fullName>
    </recommendedName>
</protein>
<reference evidence="9" key="1">
    <citation type="submission" date="2022-08" db="UniProtKB">
        <authorList>
            <consortium name="EnsemblMetazoa"/>
        </authorList>
    </citation>
    <scope>IDENTIFICATION</scope>
    <source>
        <strain evidence="9">05x7-T-G4-1.051#20</strain>
    </source>
</reference>
<keyword evidence="1 5" id="KW-0238">DNA-binding</keyword>
<evidence type="ECO:0000256" key="4">
    <source>
        <dbReference type="ARBA" id="ARBA00038504"/>
    </source>
</evidence>
<dbReference type="GO" id="GO:0003677">
    <property type="term" value="F:DNA binding"/>
    <property type="evidence" value="ECO:0007669"/>
    <property type="project" value="UniProtKB-UniRule"/>
</dbReference>
<dbReference type="SUPFAM" id="SSF46689">
    <property type="entry name" value="Homeodomain-like"/>
    <property type="match status" value="1"/>
</dbReference>
<dbReference type="InterPro" id="IPR020479">
    <property type="entry name" value="HD_metazoa"/>
</dbReference>
<dbReference type="CDD" id="cd00086">
    <property type="entry name" value="homeodomain"/>
    <property type="match status" value="1"/>
</dbReference>
<accession>A0A8W8NM07</accession>
<feature type="DNA-binding region" description="Homeobox" evidence="5">
    <location>
        <begin position="171"/>
        <end position="213"/>
    </location>
</feature>
<dbReference type="EnsemblMetazoa" id="G6363.2">
    <property type="protein sequence ID" value="G6363.2:cds"/>
    <property type="gene ID" value="G6363"/>
</dbReference>
<keyword evidence="10" id="KW-1185">Reference proteome</keyword>
<keyword evidence="2 5" id="KW-0371">Homeobox</keyword>
<evidence type="ECO:0000256" key="5">
    <source>
        <dbReference type="PROSITE-ProRule" id="PRU00108"/>
    </source>
</evidence>
<dbReference type="AlphaFoldDB" id="A0A8W8NM07"/>
<feature type="domain" description="Homeobox" evidence="8">
    <location>
        <begin position="169"/>
        <end position="212"/>
    </location>
</feature>